<sequence>MPVQIRQAQPQDAASIAAIANTLIRDTLFTFTTQERRPEEIAARLQEDPKPFLLAERDGRALGFATYGAFRSGPGYRHTQEHSIQLLPEAQGQGLGRALMAQLEEAARAREVHMLVAGISSANPKAVGFHSAIGFTRTGLMPQVGHKWGQWLDLILMQKQL</sequence>
<evidence type="ECO:0000313" key="5">
    <source>
        <dbReference type="Proteomes" id="UP001441944"/>
    </source>
</evidence>
<dbReference type="RefSeq" id="WP_353401777.1">
    <property type="nucleotide sequence ID" value="NZ_BAABWU010000016.1"/>
</dbReference>
<dbReference type="InterPro" id="IPR000182">
    <property type="entry name" value="GNAT_dom"/>
</dbReference>
<dbReference type="EMBL" id="BAABWU010000016">
    <property type="protein sequence ID" value="GAA6197970.1"/>
    <property type="molecule type" value="Genomic_DNA"/>
</dbReference>
<feature type="domain" description="N-acetyltransferase" evidence="3">
    <location>
        <begin position="3"/>
        <end position="161"/>
    </location>
</feature>
<reference evidence="4 5" key="1">
    <citation type="submission" date="2024-04" db="EMBL/GenBank/DDBJ databases">
        <title>Draft genome sequence of Pseudophaeobacter arcticus NBRC 116598.</title>
        <authorList>
            <person name="Miyakawa T."/>
            <person name="Kusuya Y."/>
            <person name="Miura T."/>
        </authorList>
    </citation>
    <scope>NUCLEOTIDE SEQUENCE [LARGE SCALE GENOMIC DNA]</scope>
    <source>
        <strain evidence="4 5">SU-CL00105</strain>
    </source>
</reference>
<dbReference type="Pfam" id="PF00583">
    <property type="entry name" value="Acetyltransf_1"/>
    <property type="match status" value="1"/>
</dbReference>
<keyword evidence="5" id="KW-1185">Reference proteome</keyword>
<keyword evidence="1" id="KW-0808">Transferase</keyword>
<evidence type="ECO:0000259" key="3">
    <source>
        <dbReference type="PROSITE" id="PS51186"/>
    </source>
</evidence>
<dbReference type="InterPro" id="IPR016181">
    <property type="entry name" value="Acyl_CoA_acyltransferase"/>
</dbReference>
<dbReference type="Gene3D" id="3.40.630.30">
    <property type="match status" value="1"/>
</dbReference>
<comment type="caution">
    <text evidence="4">The sequence shown here is derived from an EMBL/GenBank/DDBJ whole genome shotgun (WGS) entry which is preliminary data.</text>
</comment>
<accession>A0ABQ0AQ24</accession>
<keyword evidence="2" id="KW-0012">Acyltransferase</keyword>
<dbReference type="CDD" id="cd04301">
    <property type="entry name" value="NAT_SF"/>
    <property type="match status" value="1"/>
</dbReference>
<evidence type="ECO:0000313" key="4">
    <source>
        <dbReference type="EMBL" id="GAA6197970.1"/>
    </source>
</evidence>
<evidence type="ECO:0000256" key="2">
    <source>
        <dbReference type="ARBA" id="ARBA00023315"/>
    </source>
</evidence>
<evidence type="ECO:0000256" key="1">
    <source>
        <dbReference type="ARBA" id="ARBA00022679"/>
    </source>
</evidence>
<dbReference type="Proteomes" id="UP001441944">
    <property type="component" value="Unassembled WGS sequence"/>
</dbReference>
<organism evidence="4 5">
    <name type="scientific">Pseudophaeobacter arcticus</name>
    <dbReference type="NCBI Taxonomy" id="385492"/>
    <lineage>
        <taxon>Bacteria</taxon>
        <taxon>Pseudomonadati</taxon>
        <taxon>Pseudomonadota</taxon>
        <taxon>Alphaproteobacteria</taxon>
        <taxon>Rhodobacterales</taxon>
        <taxon>Paracoccaceae</taxon>
        <taxon>Pseudophaeobacter</taxon>
    </lineage>
</organism>
<dbReference type="PANTHER" id="PTHR43072">
    <property type="entry name" value="N-ACETYLTRANSFERASE"/>
    <property type="match status" value="1"/>
</dbReference>
<protein>
    <submittedName>
        <fullName evidence="4">GNAT family N-acetyltransferase</fullName>
    </submittedName>
</protein>
<dbReference type="PROSITE" id="PS51186">
    <property type="entry name" value="GNAT"/>
    <property type="match status" value="1"/>
</dbReference>
<gene>
    <name evidence="4" type="ORF">NBRC116598_34150</name>
</gene>
<name>A0ABQ0AQ24_9RHOB</name>
<proteinExistence type="predicted"/>
<dbReference type="SUPFAM" id="SSF55729">
    <property type="entry name" value="Acyl-CoA N-acyltransferases (Nat)"/>
    <property type="match status" value="1"/>
</dbReference>
<dbReference type="PANTHER" id="PTHR43072:SF23">
    <property type="entry name" value="UPF0039 PROTEIN C11D3.02C"/>
    <property type="match status" value="1"/>
</dbReference>